<name>A0A979G1V2_CHIPD</name>
<protein>
    <submittedName>
        <fullName evidence="1">Uncharacterized protein</fullName>
    </submittedName>
</protein>
<dbReference type="EMBL" id="CP001699">
    <property type="protein sequence ID" value="ACU59289.1"/>
    <property type="molecule type" value="Genomic_DNA"/>
</dbReference>
<reference evidence="1 2" key="2">
    <citation type="journal article" date="2010" name="Stand. Genomic Sci.">
        <title>Complete genome sequence of Chitinophaga pinensis type strain (UQM 2034).</title>
        <authorList>
            <person name="Glavina Del Rio T."/>
            <person name="Abt B."/>
            <person name="Spring S."/>
            <person name="Lapidus A."/>
            <person name="Nolan M."/>
            <person name="Tice H."/>
            <person name="Copeland A."/>
            <person name="Cheng J.F."/>
            <person name="Chen F."/>
            <person name="Bruce D."/>
            <person name="Goodwin L."/>
            <person name="Pitluck S."/>
            <person name="Ivanova N."/>
            <person name="Mavromatis K."/>
            <person name="Mikhailova N."/>
            <person name="Pati A."/>
            <person name="Chen A."/>
            <person name="Palaniappan K."/>
            <person name="Land M."/>
            <person name="Hauser L."/>
            <person name="Chang Y.J."/>
            <person name="Jeffries C.D."/>
            <person name="Chain P."/>
            <person name="Saunders E."/>
            <person name="Detter J.C."/>
            <person name="Brettin T."/>
            <person name="Rohde M."/>
            <person name="Goker M."/>
            <person name="Bristow J."/>
            <person name="Eisen J.A."/>
            <person name="Markowitz V."/>
            <person name="Hugenholtz P."/>
            <person name="Kyrpides N.C."/>
            <person name="Klenk H.P."/>
            <person name="Lucas S."/>
        </authorList>
    </citation>
    <scope>NUCLEOTIDE SEQUENCE [LARGE SCALE GENOMIC DNA]</scope>
    <source>
        <strain evidence="2">ATCC 43595 / DSM 2588 / LMG 13176 / NBRC 15968 / NCIMB 11800 / UQM 2034</strain>
    </source>
</reference>
<organism evidence="1 2">
    <name type="scientific">Chitinophaga pinensis (strain ATCC 43595 / DSM 2588 / LMG 13176 / NBRC 15968 / NCIMB 11800 / UQM 2034)</name>
    <dbReference type="NCBI Taxonomy" id="485918"/>
    <lineage>
        <taxon>Bacteria</taxon>
        <taxon>Pseudomonadati</taxon>
        <taxon>Bacteroidota</taxon>
        <taxon>Chitinophagia</taxon>
        <taxon>Chitinophagales</taxon>
        <taxon>Chitinophagaceae</taxon>
        <taxon>Chitinophaga</taxon>
    </lineage>
</organism>
<evidence type="ECO:0000313" key="1">
    <source>
        <dbReference type="EMBL" id="ACU59289.1"/>
    </source>
</evidence>
<accession>A0A979G1V2</accession>
<reference evidence="2" key="1">
    <citation type="submission" date="2009-08" db="EMBL/GenBank/DDBJ databases">
        <title>The complete genome of Chitinophaga pinensis DSM 2588.</title>
        <authorList>
            <consortium name="US DOE Joint Genome Institute (JGI-PGF)"/>
            <person name="Lucas S."/>
            <person name="Copeland A."/>
            <person name="Lapidus A."/>
            <person name="Glavina del Rio T."/>
            <person name="Dalin E."/>
            <person name="Tice H."/>
            <person name="Bruce D."/>
            <person name="Goodwin L."/>
            <person name="Pitluck S."/>
            <person name="Kyrpides N."/>
            <person name="Mavromatis K."/>
            <person name="Ivanova N."/>
            <person name="Mikhailova N."/>
            <person name="Sims D."/>
            <person name="Meinche L."/>
            <person name="Brettin T."/>
            <person name="Detter J.C."/>
            <person name="Han C."/>
            <person name="Larimer F."/>
            <person name="Land M."/>
            <person name="Hauser L."/>
            <person name="Markowitz V."/>
            <person name="Cheng J.-F."/>
            <person name="Hugenholtz P."/>
            <person name="Woyke T."/>
            <person name="Wu D."/>
            <person name="Spring S."/>
            <person name="Klenk H.-P."/>
            <person name="Eisen J.A."/>
        </authorList>
    </citation>
    <scope>NUCLEOTIDE SEQUENCE [LARGE SCALE GENOMIC DNA]</scope>
    <source>
        <strain evidence="2">ATCC 43595 / DSM 2588 / LMG 13176 / NBRC 15968 / NCIMB 11800 / UQM 2034</strain>
    </source>
</reference>
<dbReference type="Proteomes" id="UP000002215">
    <property type="component" value="Chromosome"/>
</dbReference>
<proteinExistence type="predicted"/>
<dbReference type="AlphaFoldDB" id="A0A979G1V2"/>
<sequence>MCTNAAGPLYITAKQMQGSLSVQNVTVEFTKFLRIKVTTINNSYKLLTFIISAVGTQHKSGSTPK</sequence>
<gene>
    <name evidence="1" type="ordered locus">Cpin_1793</name>
</gene>
<dbReference type="KEGG" id="cpi:Cpin_1793"/>
<evidence type="ECO:0000313" key="2">
    <source>
        <dbReference type="Proteomes" id="UP000002215"/>
    </source>
</evidence>